<evidence type="ECO:0000259" key="8">
    <source>
        <dbReference type="PROSITE" id="PS51396"/>
    </source>
</evidence>
<keyword evidence="4" id="KW-0677">Repeat</keyword>
<protein>
    <submittedName>
        <fullName evidence="9">PFU-domain-containing protein</fullName>
    </submittedName>
</protein>
<dbReference type="OrthoDB" id="10265988at2759"/>
<feature type="repeat" description="WD" evidence="5">
    <location>
        <begin position="201"/>
        <end position="234"/>
    </location>
</feature>
<dbReference type="AlphaFoldDB" id="A0A317XPW1"/>
<dbReference type="GO" id="GO:0005634">
    <property type="term" value="C:nucleus"/>
    <property type="evidence" value="ECO:0007669"/>
    <property type="project" value="TreeGrafter"/>
</dbReference>
<dbReference type="PANTHER" id="PTHR19849:SF0">
    <property type="entry name" value="PHOSPHOLIPASE A-2-ACTIVATING PROTEIN"/>
    <property type="match status" value="1"/>
</dbReference>
<dbReference type="InterPro" id="IPR013535">
    <property type="entry name" value="PUL_dom"/>
</dbReference>
<gene>
    <name evidence="9" type="ORF">BCV70DRAFT_200455</name>
</gene>
<feature type="compositionally biased region" description="Low complexity" evidence="6">
    <location>
        <begin position="545"/>
        <end position="559"/>
    </location>
</feature>
<evidence type="ECO:0000259" key="7">
    <source>
        <dbReference type="PROSITE" id="PS51394"/>
    </source>
</evidence>
<feature type="compositionally biased region" description="Low complexity" evidence="6">
    <location>
        <begin position="510"/>
        <end position="523"/>
    </location>
</feature>
<name>A0A317XPW1_9BASI</name>
<accession>A0A317XPW1</accession>
<evidence type="ECO:0000256" key="1">
    <source>
        <dbReference type="ARBA" id="ARBA00004496"/>
    </source>
</evidence>
<dbReference type="Gene3D" id="1.25.10.10">
    <property type="entry name" value="Leucine-rich Repeat Variant"/>
    <property type="match status" value="1"/>
</dbReference>
<evidence type="ECO:0000313" key="10">
    <source>
        <dbReference type="Proteomes" id="UP000246740"/>
    </source>
</evidence>
<dbReference type="PANTHER" id="PTHR19849">
    <property type="entry name" value="PHOSPHOLIPASE A-2-ACTIVATING PROTEIN"/>
    <property type="match status" value="1"/>
</dbReference>
<dbReference type="InterPro" id="IPR001680">
    <property type="entry name" value="WD40_rpt"/>
</dbReference>
<evidence type="ECO:0000256" key="5">
    <source>
        <dbReference type="PROSITE-ProRule" id="PRU00221"/>
    </source>
</evidence>
<dbReference type="FunCoup" id="A0A317XPW1">
    <property type="interactions" value="962"/>
</dbReference>
<keyword evidence="2" id="KW-0963">Cytoplasm</keyword>
<dbReference type="Gene3D" id="2.130.10.10">
    <property type="entry name" value="YVTN repeat-like/Quinoprotein amine dehydrogenase"/>
    <property type="match status" value="1"/>
</dbReference>
<comment type="subcellular location">
    <subcellularLocation>
        <location evidence="1">Cytoplasm</location>
    </subcellularLocation>
</comment>
<dbReference type="GO" id="GO:0005737">
    <property type="term" value="C:cytoplasm"/>
    <property type="evidence" value="ECO:0007669"/>
    <property type="project" value="UniProtKB-SubCell"/>
</dbReference>
<sequence>MAAASSSSYKLSATLEGHEGDVRCVAASTVDVQASIKTDLILTASRDQKAIVWSRASPTSFQPAAAIDAHTGFVNACTFTTIGGDVYAVTAGQDKTIYAHWISEHNGAIEVDTKGTRVLVGHEDNVCALDSHPDGSYLLSGSWDSTAKVWKGWECIATLKGHQQSVWAVLGLDHDRVLTASADRTIRLWSISRPSQPLAVFGGHADAVRGLTLLEGGQSFASCSNDGNINLYSLVDVAATGPSSSASKPIQPTKTLSGHTSFVYSLATLPGGNGELVSAGEDRSVRVWRDGSLVQTIMLPAISVWSVTALPNSDIVAGTSDHIARVFSRDPSRTADQPTLAAYDHLLSSQTLNESQLGDVNKDSLPGPEALATAGTKDGQTKMVKVGDVVEAHSWNSGAGRWDKIGEVVGGVGSGSKKLFEGKEYDYVFDVDIADGVPPLKLPFNCSENPYAAAQRFLEKNDLSQEYIDQVVKFIEQNTQGVSLGGEQYVDPYTGGSRYQPAGGNTGSRAPAPAAAAAAAAAPQTSNTAGAADRYTGSRNVDPYTSSTSSTTTAASSSSPRILPQTQFLAFKTANFGAIRQKLVQTNAQHEAAHKLSDAELQGVLGLVDRLEELQNNAGGTGGRGSESQQQQQLEVGGLIKAVSLWSAAERLPALDLLRCAAVLPTNVSGVELATLAFGACAWADPIWPAVGTAEAKQRDTNSMLALRLLANLYSVPSRLAELQANALSILGSLPDTHVKNLGKNATTALATLVYNATAAMASLGGTRDSNLARILLGLINELLDHELQTMRGGSANQEAVYRVLVALGNLVIATASGLPTPLTDSTRSLVQQAASAFGTSEQRIAQICAEVLGLL</sequence>
<dbReference type="Gene3D" id="3.10.20.870">
    <property type="entry name" value="PFU (PLAA family ubiquitin binding), C-terminal domain"/>
    <property type="match status" value="1"/>
</dbReference>
<feature type="domain" description="PFU" evidence="7">
    <location>
        <begin position="394"/>
        <end position="489"/>
    </location>
</feature>
<dbReference type="STRING" id="1882483.A0A317XPW1"/>
<dbReference type="SUPFAM" id="SSF50978">
    <property type="entry name" value="WD40 repeat-like"/>
    <property type="match status" value="1"/>
</dbReference>
<dbReference type="InterPro" id="IPR020472">
    <property type="entry name" value="WD40_PAC1"/>
</dbReference>
<dbReference type="PROSITE" id="PS51396">
    <property type="entry name" value="PUL"/>
    <property type="match status" value="1"/>
</dbReference>
<dbReference type="SMART" id="SM00320">
    <property type="entry name" value="WD40"/>
    <property type="match status" value="7"/>
</dbReference>
<feature type="repeat" description="WD" evidence="5">
    <location>
        <begin position="256"/>
        <end position="288"/>
    </location>
</feature>
<dbReference type="Pfam" id="PF00400">
    <property type="entry name" value="WD40"/>
    <property type="match status" value="5"/>
</dbReference>
<evidence type="ECO:0000256" key="3">
    <source>
        <dbReference type="ARBA" id="ARBA00022574"/>
    </source>
</evidence>
<feature type="repeat" description="WD" evidence="5">
    <location>
        <begin position="119"/>
        <end position="151"/>
    </location>
</feature>
<dbReference type="InterPro" id="IPR038122">
    <property type="entry name" value="PFU_sf"/>
</dbReference>
<proteinExistence type="predicted"/>
<dbReference type="PROSITE" id="PS50294">
    <property type="entry name" value="WD_REPEATS_REGION"/>
    <property type="match status" value="2"/>
</dbReference>
<feature type="region of interest" description="Disordered" evidence="6">
    <location>
        <begin position="493"/>
        <end position="559"/>
    </location>
</feature>
<evidence type="ECO:0000256" key="6">
    <source>
        <dbReference type="SAM" id="MobiDB-lite"/>
    </source>
</evidence>
<evidence type="ECO:0000256" key="4">
    <source>
        <dbReference type="ARBA" id="ARBA00022737"/>
    </source>
</evidence>
<dbReference type="Pfam" id="PF08324">
    <property type="entry name" value="PUL"/>
    <property type="match status" value="1"/>
</dbReference>
<reference evidence="9 10" key="1">
    <citation type="journal article" date="2018" name="Mol. Biol. Evol.">
        <title>Broad Genomic Sampling Reveals a Smut Pathogenic Ancestry of the Fungal Clade Ustilaginomycotina.</title>
        <authorList>
            <person name="Kijpornyongpan T."/>
            <person name="Mondo S.J."/>
            <person name="Barry K."/>
            <person name="Sandor L."/>
            <person name="Lee J."/>
            <person name="Lipzen A."/>
            <person name="Pangilinan J."/>
            <person name="LaButti K."/>
            <person name="Hainaut M."/>
            <person name="Henrissat B."/>
            <person name="Grigoriev I.V."/>
            <person name="Spatafora J.W."/>
            <person name="Aime M.C."/>
        </authorList>
    </citation>
    <scope>NUCLEOTIDE SEQUENCE [LARGE SCALE GENOMIC DNA]</scope>
    <source>
        <strain evidence="9 10">MCA 3645</strain>
    </source>
</reference>
<dbReference type="InterPro" id="IPR015155">
    <property type="entry name" value="PFU"/>
</dbReference>
<dbReference type="EMBL" id="KZ819193">
    <property type="protein sequence ID" value="PWZ00297.1"/>
    <property type="molecule type" value="Genomic_DNA"/>
</dbReference>
<dbReference type="GO" id="GO:0043130">
    <property type="term" value="F:ubiquitin binding"/>
    <property type="evidence" value="ECO:0007669"/>
    <property type="project" value="TreeGrafter"/>
</dbReference>
<organism evidence="9 10">
    <name type="scientific">Testicularia cyperi</name>
    <dbReference type="NCBI Taxonomy" id="1882483"/>
    <lineage>
        <taxon>Eukaryota</taxon>
        <taxon>Fungi</taxon>
        <taxon>Dikarya</taxon>
        <taxon>Basidiomycota</taxon>
        <taxon>Ustilaginomycotina</taxon>
        <taxon>Ustilaginomycetes</taxon>
        <taxon>Ustilaginales</taxon>
        <taxon>Anthracoideaceae</taxon>
        <taxon>Testicularia</taxon>
    </lineage>
</organism>
<dbReference type="CDD" id="cd00200">
    <property type="entry name" value="WD40"/>
    <property type="match status" value="1"/>
</dbReference>
<dbReference type="InParanoid" id="A0A317XPW1"/>
<dbReference type="PRINTS" id="PR00320">
    <property type="entry name" value="GPROTEINBRPT"/>
</dbReference>
<dbReference type="Proteomes" id="UP000246740">
    <property type="component" value="Unassembled WGS sequence"/>
</dbReference>
<dbReference type="InterPro" id="IPR011989">
    <property type="entry name" value="ARM-like"/>
</dbReference>
<dbReference type="GO" id="GO:0010992">
    <property type="term" value="P:ubiquitin recycling"/>
    <property type="evidence" value="ECO:0007669"/>
    <property type="project" value="TreeGrafter"/>
</dbReference>
<keyword evidence="3 5" id="KW-0853">WD repeat</keyword>
<dbReference type="PROSITE" id="PS50082">
    <property type="entry name" value="WD_REPEATS_2"/>
    <property type="match status" value="4"/>
</dbReference>
<evidence type="ECO:0000313" key="9">
    <source>
        <dbReference type="EMBL" id="PWZ00297.1"/>
    </source>
</evidence>
<dbReference type="GO" id="GO:0043161">
    <property type="term" value="P:proteasome-mediated ubiquitin-dependent protein catabolic process"/>
    <property type="evidence" value="ECO:0007669"/>
    <property type="project" value="TreeGrafter"/>
</dbReference>
<feature type="repeat" description="WD" evidence="5">
    <location>
        <begin position="159"/>
        <end position="199"/>
    </location>
</feature>
<evidence type="ECO:0000256" key="2">
    <source>
        <dbReference type="ARBA" id="ARBA00022490"/>
    </source>
</evidence>
<dbReference type="InterPro" id="IPR015943">
    <property type="entry name" value="WD40/YVTN_repeat-like_dom_sf"/>
</dbReference>
<dbReference type="Pfam" id="PF09070">
    <property type="entry name" value="PFU"/>
    <property type="match status" value="1"/>
</dbReference>
<dbReference type="InterPro" id="IPR036322">
    <property type="entry name" value="WD40_repeat_dom_sf"/>
</dbReference>
<feature type="domain" description="PUL" evidence="8">
    <location>
        <begin position="561"/>
        <end position="855"/>
    </location>
</feature>
<dbReference type="PROSITE" id="PS51394">
    <property type="entry name" value="PFU"/>
    <property type="match status" value="1"/>
</dbReference>
<keyword evidence="10" id="KW-1185">Reference proteome</keyword>